<dbReference type="EMBL" id="BMMX01000059">
    <property type="protein sequence ID" value="GGL18122.1"/>
    <property type="molecule type" value="Genomic_DNA"/>
</dbReference>
<evidence type="ECO:0000256" key="5">
    <source>
        <dbReference type="ARBA" id="ARBA00023251"/>
    </source>
</evidence>
<dbReference type="PRINTS" id="PR00164">
    <property type="entry name" value="ABC2TRNSPORT"/>
</dbReference>
<dbReference type="RefSeq" id="WP_189082785.1">
    <property type="nucleotide sequence ID" value="NZ_BMMX01000059.1"/>
</dbReference>
<organism evidence="8 9">
    <name type="scientific">Mangrovihabitans endophyticus</name>
    <dbReference type="NCBI Taxonomy" id="1751298"/>
    <lineage>
        <taxon>Bacteria</taxon>
        <taxon>Bacillati</taxon>
        <taxon>Actinomycetota</taxon>
        <taxon>Actinomycetes</taxon>
        <taxon>Micromonosporales</taxon>
        <taxon>Micromonosporaceae</taxon>
        <taxon>Mangrovihabitans</taxon>
    </lineage>
</organism>
<evidence type="ECO:0000256" key="6">
    <source>
        <dbReference type="RuleBase" id="RU361157"/>
    </source>
</evidence>
<keyword evidence="4 6" id="KW-0472">Membrane</keyword>
<proteinExistence type="inferred from homology"/>
<reference evidence="8" key="1">
    <citation type="journal article" date="2014" name="Int. J. Syst. Evol. Microbiol.">
        <title>Complete genome sequence of Corynebacterium casei LMG S-19264T (=DSM 44701T), isolated from a smear-ripened cheese.</title>
        <authorList>
            <consortium name="US DOE Joint Genome Institute (JGI-PGF)"/>
            <person name="Walter F."/>
            <person name="Albersmeier A."/>
            <person name="Kalinowski J."/>
            <person name="Ruckert C."/>
        </authorList>
    </citation>
    <scope>NUCLEOTIDE SEQUENCE</scope>
    <source>
        <strain evidence="8">CGMCC 4.7299</strain>
    </source>
</reference>
<feature type="domain" description="ABC transmembrane type-2" evidence="7">
    <location>
        <begin position="20"/>
        <end position="248"/>
    </location>
</feature>
<feature type="transmembrane region" description="Helical" evidence="6">
    <location>
        <begin position="168"/>
        <end position="201"/>
    </location>
</feature>
<dbReference type="PROSITE" id="PS51012">
    <property type="entry name" value="ABC_TM2"/>
    <property type="match status" value="1"/>
</dbReference>
<dbReference type="PANTHER" id="PTHR43229">
    <property type="entry name" value="NODULATION PROTEIN J"/>
    <property type="match status" value="1"/>
</dbReference>
<keyword evidence="6" id="KW-1003">Cell membrane</keyword>
<dbReference type="PIRSF" id="PIRSF006648">
    <property type="entry name" value="DrrB"/>
    <property type="match status" value="1"/>
</dbReference>
<dbReference type="InterPro" id="IPR013525">
    <property type="entry name" value="ABC2_TM"/>
</dbReference>
<evidence type="ECO:0000256" key="2">
    <source>
        <dbReference type="ARBA" id="ARBA00022692"/>
    </source>
</evidence>
<comment type="caution">
    <text evidence="8">The sequence shown here is derived from an EMBL/GenBank/DDBJ whole genome shotgun (WGS) entry which is preliminary data.</text>
</comment>
<dbReference type="InterPro" id="IPR000412">
    <property type="entry name" value="ABC_2_transport"/>
</dbReference>
<keyword evidence="6" id="KW-0813">Transport</keyword>
<dbReference type="PANTHER" id="PTHR43229:SF2">
    <property type="entry name" value="NODULATION PROTEIN J"/>
    <property type="match status" value="1"/>
</dbReference>
<keyword evidence="5" id="KW-0046">Antibiotic resistance</keyword>
<keyword evidence="3 6" id="KW-1133">Transmembrane helix</keyword>
<evidence type="ECO:0000313" key="8">
    <source>
        <dbReference type="EMBL" id="GGL18122.1"/>
    </source>
</evidence>
<feature type="transmembrane region" description="Helical" evidence="6">
    <location>
        <begin position="106"/>
        <end position="127"/>
    </location>
</feature>
<evidence type="ECO:0000256" key="4">
    <source>
        <dbReference type="ARBA" id="ARBA00023136"/>
    </source>
</evidence>
<evidence type="ECO:0000256" key="3">
    <source>
        <dbReference type="ARBA" id="ARBA00022989"/>
    </source>
</evidence>
<dbReference type="GO" id="GO:0140359">
    <property type="term" value="F:ABC-type transporter activity"/>
    <property type="evidence" value="ECO:0007669"/>
    <property type="project" value="InterPro"/>
</dbReference>
<feature type="transmembrane region" description="Helical" evidence="6">
    <location>
        <begin position="21"/>
        <end position="44"/>
    </location>
</feature>
<dbReference type="GO" id="GO:0046677">
    <property type="term" value="P:response to antibiotic"/>
    <property type="evidence" value="ECO:0007669"/>
    <property type="project" value="UniProtKB-KW"/>
</dbReference>
<keyword evidence="9" id="KW-1185">Reference proteome</keyword>
<dbReference type="Proteomes" id="UP000656042">
    <property type="component" value="Unassembled WGS sequence"/>
</dbReference>
<name>A0A8J3C7A4_9ACTN</name>
<evidence type="ECO:0000256" key="1">
    <source>
        <dbReference type="ARBA" id="ARBA00004141"/>
    </source>
</evidence>
<dbReference type="InterPro" id="IPR047817">
    <property type="entry name" value="ABC2_TM_bact-type"/>
</dbReference>
<accession>A0A8J3C7A4</accession>
<reference evidence="8" key="2">
    <citation type="submission" date="2020-09" db="EMBL/GenBank/DDBJ databases">
        <authorList>
            <person name="Sun Q."/>
            <person name="Zhou Y."/>
        </authorList>
    </citation>
    <scope>NUCLEOTIDE SEQUENCE</scope>
    <source>
        <strain evidence="8">CGMCC 4.7299</strain>
    </source>
</reference>
<evidence type="ECO:0000259" key="7">
    <source>
        <dbReference type="PROSITE" id="PS51012"/>
    </source>
</evidence>
<feature type="transmembrane region" description="Helical" evidence="6">
    <location>
        <begin position="133"/>
        <end position="156"/>
    </location>
</feature>
<dbReference type="Pfam" id="PF01061">
    <property type="entry name" value="ABC2_membrane"/>
    <property type="match status" value="1"/>
</dbReference>
<comment type="subcellular location">
    <subcellularLocation>
        <location evidence="6">Cell membrane</location>
        <topology evidence="6">Multi-pass membrane protein</topology>
    </subcellularLocation>
    <subcellularLocation>
        <location evidence="1">Membrane</location>
        <topology evidence="1">Multi-pass membrane protein</topology>
    </subcellularLocation>
</comment>
<dbReference type="GO" id="GO:0043190">
    <property type="term" value="C:ATP-binding cassette (ABC) transporter complex"/>
    <property type="evidence" value="ECO:0007669"/>
    <property type="project" value="InterPro"/>
</dbReference>
<feature type="transmembrane region" description="Helical" evidence="6">
    <location>
        <begin position="221"/>
        <end position="242"/>
    </location>
</feature>
<sequence>MAPWSVFEFHMVGYRRTWRGSALSSFVLPLLTVLGFGVAVGAHVAGGVQGVPYLDWIVPGLVASTAMQTAIGVSTWPVLSRFEWMKTYSALAASPLRLADIVAGDFLYLLFRVLVSAGAFLIVAAAFGAVHSWWTPAALAVCALVGFAVGGPTTAYSAAVRSDSYLAILLRFAVLPMSLFSGVFFEVGALPAVLRWVAYALPLWHGVELSRAAMLGIAPHWPAAAHLAVLVSWVTAGIALTIRQFHRRLVY</sequence>
<comment type="similarity">
    <text evidence="6">Belongs to the ABC-2 integral membrane protein family.</text>
</comment>
<evidence type="ECO:0000313" key="9">
    <source>
        <dbReference type="Proteomes" id="UP000656042"/>
    </source>
</evidence>
<keyword evidence="2 6" id="KW-0812">Transmembrane</keyword>
<feature type="transmembrane region" description="Helical" evidence="6">
    <location>
        <begin position="56"/>
        <end position="79"/>
    </location>
</feature>
<dbReference type="AlphaFoldDB" id="A0A8J3C7A4"/>
<gene>
    <name evidence="8" type="ORF">GCM10012284_60880</name>
</gene>
<dbReference type="InterPro" id="IPR051784">
    <property type="entry name" value="Nod_factor_ABC_transporter"/>
</dbReference>
<protein>
    <recommendedName>
        <fullName evidence="6">Transport permease protein</fullName>
    </recommendedName>
</protein>